<dbReference type="SUPFAM" id="SSF48179">
    <property type="entry name" value="6-phosphogluconate dehydrogenase C-terminal domain-like"/>
    <property type="match status" value="1"/>
</dbReference>
<dbReference type="Pfam" id="PF02737">
    <property type="entry name" value="3HCDH_N"/>
    <property type="match status" value="1"/>
</dbReference>
<feature type="site" description="Important for catalytic activity" evidence="2">
    <location>
        <position position="140"/>
    </location>
</feature>
<dbReference type="GO" id="GO:0006635">
    <property type="term" value="P:fatty acid beta-oxidation"/>
    <property type="evidence" value="ECO:0007669"/>
    <property type="project" value="TreeGrafter"/>
</dbReference>
<accession>A0A1X6Y8C5</accession>
<dbReference type="InterPro" id="IPR006108">
    <property type="entry name" value="3HC_DH_C"/>
</dbReference>
<sequence length="316" mass="34194">MRIEQTAVIGAGTMGHALALVHALGGQRVSLHDSSPEVLRSAPALIEAASATLVDAGAVSASDARTALERITYTESLPDAVRDADLVVEAVVEKADVKRIVYDEIDRYAPGYAVIASNTSYLDPFPLIPAARQSRAAIAHWYTPPYIIDLVDLAPGPETAPEVIETLHALYKGFGKAPLVFDRLVPGYIANRLQQALNLECLRMIDEGWVSAEDIDQSIRHGLVHRLAVLGHMKKLDFTGLEMARLGIEGGTYEPPANMLQSPTLDRLIAAGRTGVRAGAGFYDYGDASADALFRERDLKLLRLKAQLKDLEGEDT</sequence>
<reference evidence="5 6" key="1">
    <citation type="submission" date="2017-03" db="EMBL/GenBank/DDBJ databases">
        <authorList>
            <person name="Afonso C.L."/>
            <person name="Miller P.J."/>
            <person name="Scott M.A."/>
            <person name="Spackman E."/>
            <person name="Goraichik I."/>
            <person name="Dimitrov K.M."/>
            <person name="Suarez D.L."/>
            <person name="Swayne D.E."/>
        </authorList>
    </citation>
    <scope>NUCLEOTIDE SEQUENCE [LARGE SCALE GENOMIC DNA]</scope>
    <source>
        <strain evidence="5 6">CECT 8110</strain>
    </source>
</reference>
<evidence type="ECO:0000313" key="5">
    <source>
        <dbReference type="EMBL" id="SLN13033.1"/>
    </source>
</evidence>
<dbReference type="InterPro" id="IPR006176">
    <property type="entry name" value="3-OHacyl-CoA_DH_NAD-bd"/>
</dbReference>
<dbReference type="EC" id="1.1.1.157" evidence="5"/>
<evidence type="ECO:0000259" key="4">
    <source>
        <dbReference type="Pfam" id="PF02737"/>
    </source>
</evidence>
<dbReference type="Gene3D" id="3.40.50.720">
    <property type="entry name" value="NAD(P)-binding Rossmann-like Domain"/>
    <property type="match status" value="1"/>
</dbReference>
<dbReference type="RefSeq" id="WP_211330749.1">
    <property type="nucleotide sequence ID" value="NZ_FWFU01000001.1"/>
</dbReference>
<feature type="domain" description="3-hydroxyacyl-CoA dehydrogenase NAD binding" evidence="4">
    <location>
        <begin position="6"/>
        <end position="181"/>
    </location>
</feature>
<dbReference type="AlphaFoldDB" id="A0A1X6Y8C5"/>
<dbReference type="SUPFAM" id="SSF51735">
    <property type="entry name" value="NAD(P)-binding Rossmann-fold domains"/>
    <property type="match status" value="1"/>
</dbReference>
<evidence type="ECO:0000256" key="2">
    <source>
        <dbReference type="PIRSR" id="PIRSR000105-1"/>
    </source>
</evidence>
<proteinExistence type="predicted"/>
<keyword evidence="6" id="KW-1185">Reference proteome</keyword>
<evidence type="ECO:0000256" key="1">
    <source>
        <dbReference type="ARBA" id="ARBA00023002"/>
    </source>
</evidence>
<gene>
    <name evidence="5" type="primary">mmgB_1</name>
    <name evidence="5" type="ORF">ROH8110_00208</name>
</gene>
<feature type="domain" description="3-hydroxyacyl-CoA dehydrogenase C-terminal" evidence="3">
    <location>
        <begin position="187"/>
        <end position="285"/>
    </location>
</feature>
<dbReference type="PANTHER" id="PTHR48075">
    <property type="entry name" value="3-HYDROXYACYL-COA DEHYDROGENASE FAMILY PROTEIN"/>
    <property type="match status" value="1"/>
</dbReference>
<dbReference type="GO" id="GO:0070403">
    <property type="term" value="F:NAD+ binding"/>
    <property type="evidence" value="ECO:0007669"/>
    <property type="project" value="InterPro"/>
</dbReference>
<dbReference type="InterPro" id="IPR022694">
    <property type="entry name" value="3-OHacyl-CoA_DH"/>
</dbReference>
<dbReference type="Proteomes" id="UP000193207">
    <property type="component" value="Unassembled WGS sequence"/>
</dbReference>
<name>A0A1X6Y8C5_9RHOB</name>
<evidence type="ECO:0000313" key="6">
    <source>
        <dbReference type="Proteomes" id="UP000193207"/>
    </source>
</evidence>
<dbReference type="InterPro" id="IPR036291">
    <property type="entry name" value="NAD(P)-bd_dom_sf"/>
</dbReference>
<organism evidence="5 6">
    <name type="scientific">Roseovarius halotolerans</name>
    <dbReference type="NCBI Taxonomy" id="505353"/>
    <lineage>
        <taxon>Bacteria</taxon>
        <taxon>Pseudomonadati</taxon>
        <taxon>Pseudomonadota</taxon>
        <taxon>Alphaproteobacteria</taxon>
        <taxon>Rhodobacterales</taxon>
        <taxon>Roseobacteraceae</taxon>
        <taxon>Roseovarius</taxon>
    </lineage>
</organism>
<dbReference type="Gene3D" id="1.10.1040.10">
    <property type="entry name" value="N-(1-d-carboxylethyl)-l-norvaline Dehydrogenase, domain 2"/>
    <property type="match status" value="1"/>
</dbReference>
<dbReference type="Pfam" id="PF00725">
    <property type="entry name" value="3HCDH"/>
    <property type="match status" value="1"/>
</dbReference>
<dbReference type="InterPro" id="IPR008927">
    <property type="entry name" value="6-PGluconate_DH-like_C_sf"/>
</dbReference>
<evidence type="ECO:0000259" key="3">
    <source>
        <dbReference type="Pfam" id="PF00725"/>
    </source>
</evidence>
<dbReference type="InterPro" id="IPR013328">
    <property type="entry name" value="6PGD_dom2"/>
</dbReference>
<dbReference type="PANTHER" id="PTHR48075:SF5">
    <property type="entry name" value="3-HYDROXYBUTYRYL-COA DEHYDROGENASE"/>
    <property type="match status" value="1"/>
</dbReference>
<dbReference type="GO" id="GO:0008691">
    <property type="term" value="F:3-hydroxybutyryl-CoA dehydrogenase activity"/>
    <property type="evidence" value="ECO:0007669"/>
    <property type="project" value="UniProtKB-EC"/>
</dbReference>
<keyword evidence="1 5" id="KW-0560">Oxidoreductase</keyword>
<dbReference type="EMBL" id="FWFU01000001">
    <property type="protein sequence ID" value="SLN13033.1"/>
    <property type="molecule type" value="Genomic_DNA"/>
</dbReference>
<protein>
    <submittedName>
        <fullName evidence="5">Putative 3-hydroxybutyryl-CoA dehydrogenase</fullName>
        <ecNumber evidence="5">1.1.1.157</ecNumber>
    </submittedName>
</protein>
<dbReference type="PIRSF" id="PIRSF000105">
    <property type="entry name" value="HCDH"/>
    <property type="match status" value="1"/>
</dbReference>